<dbReference type="SUPFAM" id="SSF69572">
    <property type="entry name" value="Activating enzymes of the ubiquitin-like proteins"/>
    <property type="match status" value="1"/>
</dbReference>
<dbReference type="PANTHER" id="PTHR43267">
    <property type="entry name" value="TRNA THREONYLCARBAMOYLADENOSINE DEHYDRATASE"/>
    <property type="match status" value="1"/>
</dbReference>
<dbReference type="Proteomes" id="UP000681155">
    <property type="component" value="Chromosome"/>
</dbReference>
<reference evidence="2 3" key="1">
    <citation type="submission" date="2021-05" db="EMBL/GenBank/DDBJ databases">
        <title>Complete genome of the cytokinin-producing biocontrol strain Pseudomonas fluorescens G20-18.</title>
        <authorList>
            <person name="Nielsen T.K."/>
            <person name="Mekureyaw M.F."/>
            <person name="Hansen L.H."/>
            <person name="Nicolaisen M.H."/>
            <person name="Roitsch T.G."/>
            <person name="Hennessy R.C."/>
        </authorList>
    </citation>
    <scope>NUCLEOTIDE SEQUENCE [LARGE SCALE GENOMIC DNA]</scope>
    <source>
        <strain evidence="2 3">G20-18</strain>
    </source>
</reference>
<proteinExistence type="predicted"/>
<dbReference type="PANTHER" id="PTHR43267:SF1">
    <property type="entry name" value="TRNA THREONYLCARBAMOYLADENOSINE DEHYDRATASE"/>
    <property type="match status" value="1"/>
</dbReference>
<protein>
    <submittedName>
        <fullName evidence="2">ThiF family adenylyltransferase</fullName>
    </submittedName>
</protein>
<dbReference type="Gene3D" id="3.40.50.720">
    <property type="entry name" value="NAD(P)-binding Rossmann-like Domain"/>
    <property type="match status" value="1"/>
</dbReference>
<keyword evidence="2" id="KW-0808">Transferase</keyword>
<dbReference type="InterPro" id="IPR000594">
    <property type="entry name" value="ThiF_NAD_FAD-bd"/>
</dbReference>
<evidence type="ECO:0000259" key="1">
    <source>
        <dbReference type="Pfam" id="PF00899"/>
    </source>
</evidence>
<accession>A0ABX8EYQ2</accession>
<evidence type="ECO:0000313" key="2">
    <source>
        <dbReference type="EMBL" id="QVW24125.1"/>
    </source>
</evidence>
<dbReference type="RefSeq" id="WP_214380619.1">
    <property type="nucleotide sequence ID" value="NZ_CP075566.1"/>
</dbReference>
<name>A0ABX8EYQ2_9PSED</name>
<dbReference type="InterPro" id="IPR045886">
    <property type="entry name" value="ThiF/MoeB/HesA"/>
</dbReference>
<feature type="domain" description="THIF-type NAD/FAD binding fold" evidence="1">
    <location>
        <begin position="313"/>
        <end position="491"/>
    </location>
</feature>
<sequence>MIAQFSQVHEALIHKGFELVKSYPLPIYSVDLYVDGTPYAADLSFVDSALVYLPKIRLIQRPPGLPSNCAHLTPLGHLCYIGPNQAHLPRDNLAGGVLGCIEIAENLLSRLASGDALTDTQDEFYASWLGERLLIDLDQEPAGTIFDSTLIRVMTDRGRPNIYLLGRDKEALLARYGQWKPEVASTSLITRVVEAQFPIGATEHDWPPTNLFMLLKWLAGDQNAINGVHSALKDVYRSGAADLILIIKGPNTSCAAFLELRELLEETLPIRSPIQYLKAVTQRHSKSLKMIPLDPAYVDPASWLERNMQDDHRGLAGKSIVLVGCGAIGGYLTDLLAKSGAGFLGGSLTLIDSDVLSVGNIGRHALGFGDLDRKKSQALAEDLRRRYPAINVLPLMEDFLNVKGLSGADLVINATGDQALSHHMSEQWLEGNMPAVLFSWITGTGCGVQAYLLSDPGQACMSCLDYSVPGGVYSVMASEYRHQHKHAPSCGDWLVPYSAAAAVHAAALACDLAVAWARGSPAPMLRSFTLDYAAGKVVPPTSPPRRNDCKICSRYH</sequence>
<dbReference type="InterPro" id="IPR035985">
    <property type="entry name" value="Ubiquitin-activating_enz"/>
</dbReference>
<keyword evidence="2" id="KW-0548">Nucleotidyltransferase</keyword>
<evidence type="ECO:0000313" key="3">
    <source>
        <dbReference type="Proteomes" id="UP000681155"/>
    </source>
</evidence>
<organism evidence="2 3">
    <name type="scientific">Pseudomonas hormoni</name>
    <dbReference type="NCBI Taxonomy" id="3093767"/>
    <lineage>
        <taxon>Bacteria</taxon>
        <taxon>Pseudomonadati</taxon>
        <taxon>Pseudomonadota</taxon>
        <taxon>Gammaproteobacteria</taxon>
        <taxon>Pseudomonadales</taxon>
        <taxon>Pseudomonadaceae</taxon>
        <taxon>Pseudomonas</taxon>
    </lineage>
</organism>
<gene>
    <name evidence="2" type="ORF">KJF94_00645</name>
</gene>
<dbReference type="EMBL" id="CP075566">
    <property type="protein sequence ID" value="QVW24125.1"/>
    <property type="molecule type" value="Genomic_DNA"/>
</dbReference>
<dbReference type="Pfam" id="PF00899">
    <property type="entry name" value="ThiF"/>
    <property type="match status" value="1"/>
</dbReference>
<dbReference type="GO" id="GO:0016779">
    <property type="term" value="F:nucleotidyltransferase activity"/>
    <property type="evidence" value="ECO:0007669"/>
    <property type="project" value="UniProtKB-KW"/>
</dbReference>
<keyword evidence="3" id="KW-1185">Reference proteome</keyword>